<organism evidence="9 10">
    <name type="scientific">Paenibacillus cremeus</name>
    <dbReference type="NCBI Taxonomy" id="2163881"/>
    <lineage>
        <taxon>Bacteria</taxon>
        <taxon>Bacillati</taxon>
        <taxon>Bacillota</taxon>
        <taxon>Bacilli</taxon>
        <taxon>Bacillales</taxon>
        <taxon>Paenibacillaceae</taxon>
        <taxon>Paenibacillus</taxon>
    </lineage>
</organism>
<dbReference type="Proteomes" id="UP000317036">
    <property type="component" value="Unassembled WGS sequence"/>
</dbReference>
<dbReference type="AlphaFoldDB" id="A0A559KBL9"/>
<dbReference type="PANTHER" id="PTHR34975">
    <property type="entry name" value="SPORE GERMINATION PROTEIN A2"/>
    <property type="match status" value="1"/>
</dbReference>
<gene>
    <name evidence="9" type="ORF">FPZ49_12310</name>
</gene>
<feature type="transmembrane region" description="Helical" evidence="8">
    <location>
        <begin position="119"/>
        <end position="138"/>
    </location>
</feature>
<dbReference type="GO" id="GO:0009847">
    <property type="term" value="P:spore germination"/>
    <property type="evidence" value="ECO:0007669"/>
    <property type="project" value="InterPro"/>
</dbReference>
<evidence type="ECO:0000256" key="6">
    <source>
        <dbReference type="ARBA" id="ARBA00022989"/>
    </source>
</evidence>
<accession>A0A559KBL9</accession>
<dbReference type="GO" id="GO:0016020">
    <property type="term" value="C:membrane"/>
    <property type="evidence" value="ECO:0007669"/>
    <property type="project" value="UniProtKB-SubCell"/>
</dbReference>
<keyword evidence="7 8" id="KW-0472">Membrane</keyword>
<evidence type="ECO:0000313" key="10">
    <source>
        <dbReference type="Proteomes" id="UP000317036"/>
    </source>
</evidence>
<feature type="transmembrane region" description="Helical" evidence="8">
    <location>
        <begin position="12"/>
        <end position="35"/>
    </location>
</feature>
<evidence type="ECO:0000256" key="7">
    <source>
        <dbReference type="ARBA" id="ARBA00023136"/>
    </source>
</evidence>
<feature type="transmembrane region" description="Helical" evidence="8">
    <location>
        <begin position="218"/>
        <end position="236"/>
    </location>
</feature>
<evidence type="ECO:0000256" key="1">
    <source>
        <dbReference type="ARBA" id="ARBA00004141"/>
    </source>
</evidence>
<evidence type="ECO:0000256" key="3">
    <source>
        <dbReference type="ARBA" id="ARBA00022448"/>
    </source>
</evidence>
<feature type="transmembrane region" description="Helical" evidence="8">
    <location>
        <begin position="340"/>
        <end position="360"/>
    </location>
</feature>
<evidence type="ECO:0000256" key="4">
    <source>
        <dbReference type="ARBA" id="ARBA00022544"/>
    </source>
</evidence>
<evidence type="ECO:0000313" key="9">
    <source>
        <dbReference type="EMBL" id="TVY09524.1"/>
    </source>
</evidence>
<evidence type="ECO:0000256" key="5">
    <source>
        <dbReference type="ARBA" id="ARBA00022692"/>
    </source>
</evidence>
<keyword evidence="10" id="KW-1185">Reference proteome</keyword>
<dbReference type="NCBIfam" id="TIGR00912">
    <property type="entry name" value="2A0309"/>
    <property type="match status" value="1"/>
</dbReference>
<feature type="transmembrane region" description="Helical" evidence="8">
    <location>
        <begin position="41"/>
        <end position="62"/>
    </location>
</feature>
<keyword evidence="4" id="KW-0309">Germination</keyword>
<dbReference type="OrthoDB" id="2078716at2"/>
<keyword evidence="6 8" id="KW-1133">Transmembrane helix</keyword>
<evidence type="ECO:0000256" key="8">
    <source>
        <dbReference type="SAM" id="Phobius"/>
    </source>
</evidence>
<feature type="transmembrane region" description="Helical" evidence="8">
    <location>
        <begin position="307"/>
        <end position="324"/>
    </location>
</feature>
<feature type="transmembrane region" description="Helical" evidence="8">
    <location>
        <begin position="184"/>
        <end position="206"/>
    </location>
</feature>
<dbReference type="EMBL" id="VNJI01000013">
    <property type="protein sequence ID" value="TVY09524.1"/>
    <property type="molecule type" value="Genomic_DNA"/>
</dbReference>
<proteinExistence type="inferred from homology"/>
<dbReference type="Pfam" id="PF03845">
    <property type="entry name" value="Spore_permease"/>
    <property type="match status" value="1"/>
</dbReference>
<keyword evidence="5 8" id="KW-0812">Transmembrane</keyword>
<sequence>MSGKIQITNGMFIAMIVNLMFNKAIGVTQGVLARIVGQDMWIATLLGTLQGAVMMFVTYLVIRKKPHCDFIAISEMLLGKWFAKIVALVIFLFFLTGFGPIMFTLVYHLRDYFLPEAPLVLFIVAPLLVGALGCFYGLEVMARVALVGLLFIFLLNALITVGSTNEFDIRNLLPVLENGFPHTAFASIHFDADWAYSIMLATLVMPFVKDNKTRGGQLGVTGILVSGMLIVIWAILEGAVLSAEVTSQYAVSCMKLARNAHIGNFMQRYEMVMIALYSLSMLFEVMFSIYGASVSISKCFGLKSNRVMIVPVSVLLGLFSYWVIEDHFRAMHFVEHDWPRIALPIAFGLPLILLGLRFMFGRKLESV</sequence>
<dbReference type="PANTHER" id="PTHR34975:SF2">
    <property type="entry name" value="SPORE GERMINATION PROTEIN A2"/>
    <property type="match status" value="1"/>
</dbReference>
<comment type="caution">
    <text evidence="9">The sequence shown here is derived from an EMBL/GenBank/DDBJ whole genome shotgun (WGS) entry which is preliminary data.</text>
</comment>
<dbReference type="InterPro" id="IPR004761">
    <property type="entry name" value="Spore_GerAB"/>
</dbReference>
<feature type="transmembrane region" description="Helical" evidence="8">
    <location>
        <begin position="82"/>
        <end position="107"/>
    </location>
</feature>
<feature type="transmembrane region" description="Helical" evidence="8">
    <location>
        <begin position="145"/>
        <end position="164"/>
    </location>
</feature>
<comment type="subcellular location">
    <subcellularLocation>
        <location evidence="1">Membrane</location>
        <topology evidence="1">Multi-pass membrane protein</topology>
    </subcellularLocation>
</comment>
<name>A0A559KBL9_9BACL</name>
<feature type="transmembrane region" description="Helical" evidence="8">
    <location>
        <begin position="274"/>
        <end position="295"/>
    </location>
</feature>
<keyword evidence="3" id="KW-0813">Transport</keyword>
<evidence type="ECO:0000256" key="2">
    <source>
        <dbReference type="ARBA" id="ARBA00007998"/>
    </source>
</evidence>
<dbReference type="RefSeq" id="WP_144847032.1">
    <property type="nucleotide sequence ID" value="NZ_VNJI01000013.1"/>
</dbReference>
<comment type="similarity">
    <text evidence="2">Belongs to the amino acid-polyamine-organocation (APC) superfamily. Spore germination protein (SGP) (TC 2.A.3.9) family.</text>
</comment>
<protein>
    <submittedName>
        <fullName evidence="9">GerAB/ArcD/ProY family transporter</fullName>
    </submittedName>
</protein>
<reference evidence="9 10" key="1">
    <citation type="submission" date="2019-07" db="EMBL/GenBank/DDBJ databases">
        <authorList>
            <person name="Kim J."/>
        </authorList>
    </citation>
    <scope>NUCLEOTIDE SEQUENCE [LARGE SCALE GENOMIC DNA]</scope>
    <source>
        <strain evidence="9 10">JC52</strain>
    </source>
</reference>